<feature type="compositionally biased region" description="Acidic residues" evidence="1">
    <location>
        <begin position="15"/>
        <end position="25"/>
    </location>
</feature>
<evidence type="ECO:0000313" key="3">
    <source>
        <dbReference type="Proteomes" id="UP000765509"/>
    </source>
</evidence>
<evidence type="ECO:0000256" key="1">
    <source>
        <dbReference type="SAM" id="MobiDB-lite"/>
    </source>
</evidence>
<feature type="region of interest" description="Disordered" evidence="1">
    <location>
        <begin position="1"/>
        <end position="35"/>
    </location>
</feature>
<reference evidence="2" key="1">
    <citation type="submission" date="2021-03" db="EMBL/GenBank/DDBJ databases">
        <title>Draft genome sequence of rust myrtle Austropuccinia psidii MF-1, a brazilian biotype.</title>
        <authorList>
            <person name="Quecine M.C."/>
            <person name="Pachon D.M.R."/>
            <person name="Bonatelli M.L."/>
            <person name="Correr F.H."/>
            <person name="Franceschini L.M."/>
            <person name="Leite T.F."/>
            <person name="Margarido G.R.A."/>
            <person name="Almeida C.A."/>
            <person name="Ferrarezi J.A."/>
            <person name="Labate C.A."/>
        </authorList>
    </citation>
    <scope>NUCLEOTIDE SEQUENCE</scope>
    <source>
        <strain evidence="2">MF-1</strain>
    </source>
</reference>
<comment type="caution">
    <text evidence="2">The sequence shown here is derived from an EMBL/GenBank/DDBJ whole genome shotgun (WGS) entry which is preliminary data.</text>
</comment>
<feature type="compositionally biased region" description="Basic and acidic residues" evidence="1">
    <location>
        <begin position="26"/>
        <end position="35"/>
    </location>
</feature>
<dbReference type="EMBL" id="AVOT02021043">
    <property type="protein sequence ID" value="MBW0509616.1"/>
    <property type="molecule type" value="Genomic_DNA"/>
</dbReference>
<evidence type="ECO:0000313" key="2">
    <source>
        <dbReference type="EMBL" id="MBW0509616.1"/>
    </source>
</evidence>
<accession>A0A9Q3DZP5</accession>
<proteinExistence type="predicted"/>
<dbReference type="Proteomes" id="UP000765509">
    <property type="component" value="Unassembled WGS sequence"/>
</dbReference>
<protein>
    <submittedName>
        <fullName evidence="2">Uncharacterized protein</fullName>
    </submittedName>
</protein>
<organism evidence="2 3">
    <name type="scientific">Austropuccinia psidii MF-1</name>
    <dbReference type="NCBI Taxonomy" id="1389203"/>
    <lineage>
        <taxon>Eukaryota</taxon>
        <taxon>Fungi</taxon>
        <taxon>Dikarya</taxon>
        <taxon>Basidiomycota</taxon>
        <taxon>Pucciniomycotina</taxon>
        <taxon>Pucciniomycetes</taxon>
        <taxon>Pucciniales</taxon>
        <taxon>Sphaerophragmiaceae</taxon>
        <taxon>Austropuccinia</taxon>
    </lineage>
</organism>
<gene>
    <name evidence="2" type="ORF">O181_049331</name>
</gene>
<dbReference type="AlphaFoldDB" id="A0A9Q3DZP5"/>
<sequence length="85" mass="9888">MDKPSLSKLPSSIEEIQEENLDEETVERQEEMASTDRLEMQEQLLAIIKSTEKINHQVILHKIVLLKNRPPLQDHSGHMDHLHLT</sequence>
<keyword evidence="3" id="KW-1185">Reference proteome</keyword>
<name>A0A9Q3DZP5_9BASI</name>